<dbReference type="SUPFAM" id="SSF63829">
    <property type="entry name" value="Calcium-dependent phosphotriesterase"/>
    <property type="match status" value="2"/>
</dbReference>
<dbReference type="Pfam" id="PF07494">
    <property type="entry name" value="Reg_prop"/>
    <property type="match status" value="1"/>
</dbReference>
<dbReference type="EMBL" id="JAUKPO010000025">
    <property type="protein sequence ID" value="MDO1450048.1"/>
    <property type="molecule type" value="Genomic_DNA"/>
</dbReference>
<feature type="domain" description="PorZ N-terminal beta-propeller" evidence="1">
    <location>
        <begin position="59"/>
        <end position="216"/>
    </location>
</feature>
<dbReference type="InterPro" id="IPR026444">
    <property type="entry name" value="Secre_tail"/>
</dbReference>
<name>A0ABT8RD68_9BACT</name>
<dbReference type="InterPro" id="IPR048954">
    <property type="entry name" value="PorZ_N"/>
</dbReference>
<evidence type="ECO:0000259" key="1">
    <source>
        <dbReference type="Pfam" id="PF21544"/>
    </source>
</evidence>
<dbReference type="SUPFAM" id="SSF50969">
    <property type="entry name" value="YVTN repeat-like/Quinoprotein amine dehydrogenase"/>
    <property type="match status" value="1"/>
</dbReference>
<reference evidence="2" key="1">
    <citation type="submission" date="2023-07" db="EMBL/GenBank/DDBJ databases">
        <title>The genome sequence of Rhodocytophaga aerolata KACC 12507.</title>
        <authorList>
            <person name="Zhang X."/>
        </authorList>
    </citation>
    <scope>NUCLEOTIDE SEQUENCE</scope>
    <source>
        <strain evidence="2">KACC 12507</strain>
    </source>
</reference>
<protein>
    <submittedName>
        <fullName evidence="2">Two-component regulator propeller domain-containing protein</fullName>
    </submittedName>
</protein>
<evidence type="ECO:0000313" key="2">
    <source>
        <dbReference type="EMBL" id="MDO1450048.1"/>
    </source>
</evidence>
<sequence length="769" mass="83197">MRSIFHRKLVKSTLIQFIGLLSLVLLAFTSLAQDIPIGSWRTHLSYRSVSTLALTPGEIYAASATGFFSFDRNTSSSTILSRSDGFSDTEVSQVAYNETTQTLLVAYRNGNIDLLQNNTITNIDDIATSADIANKQINHIYFAGNLAYLSANFGVVVLDIQRQEIRETYRNIGANGSNLAVNASTITSNTLFLATARGILAAPVTGVNLLDFSNWRRYGLAEGIPSVLSNSIASRGEQVYASLVNEGVYFFENGNWQKVNMPSITQVNSIQASNNTILISAQGKIVSIAENNLIQEIVHPLILNPQKAIYDETGKLWIADATNGLISNYAGEFQSFIPNGPASSSTWSLASYNKSIVALSGGFTSGSFLPLNQTSGFSVFTSTGWVNYTSTSNEPAYRIPPVKDLVSAAYNSTDNKLYIGSFGEGLLVANADGTFETINASNSPLQPNTDGSLAITGLAVDAAGNTWITSFGAAADQPSLYVKKTDNTWQSYIFNNTAARRPLSVLVDDSNYKWIRLAPPGGGIWVFDEKETRSRYLSTVLGQGGLPSNTVNALVKDKEGQVWVGTDRGVALYFNPFSVFNSMAFDALTPIFERRPLLSNEVVSAIAIDGGNRKWIGTRNGVWLFNADATELIHHFTTQNSPLLSDNILDIAIQPATGEVFIATDKGLISYRGSATEGEATHTHVKVFPNPVRPDFTGLVGISGLVNNALVKITDISGRLVYQTRAQGSTAVWNVQDYTGRRAATGIYLIYSSDAEGNETLVTKMAVIE</sequence>
<dbReference type="InterPro" id="IPR011044">
    <property type="entry name" value="Quino_amine_DH_bsu"/>
</dbReference>
<dbReference type="Pfam" id="PF21544">
    <property type="entry name" value="PorZ_N_b_propeller"/>
    <property type="match status" value="1"/>
</dbReference>
<proteinExistence type="predicted"/>
<dbReference type="InterPro" id="IPR015943">
    <property type="entry name" value="WD40/YVTN_repeat-like_dom_sf"/>
</dbReference>
<evidence type="ECO:0000313" key="3">
    <source>
        <dbReference type="Proteomes" id="UP001168528"/>
    </source>
</evidence>
<dbReference type="NCBIfam" id="TIGR04183">
    <property type="entry name" value="Por_Secre_tail"/>
    <property type="match status" value="1"/>
</dbReference>
<dbReference type="Proteomes" id="UP001168528">
    <property type="component" value="Unassembled WGS sequence"/>
</dbReference>
<comment type="caution">
    <text evidence="2">The sequence shown here is derived from an EMBL/GenBank/DDBJ whole genome shotgun (WGS) entry which is preliminary data.</text>
</comment>
<organism evidence="2 3">
    <name type="scientific">Rhodocytophaga aerolata</name>
    <dbReference type="NCBI Taxonomy" id="455078"/>
    <lineage>
        <taxon>Bacteria</taxon>
        <taxon>Pseudomonadati</taxon>
        <taxon>Bacteroidota</taxon>
        <taxon>Cytophagia</taxon>
        <taxon>Cytophagales</taxon>
        <taxon>Rhodocytophagaceae</taxon>
        <taxon>Rhodocytophaga</taxon>
    </lineage>
</organism>
<gene>
    <name evidence="2" type="ORF">Q0590_27455</name>
</gene>
<dbReference type="Gene3D" id="2.130.10.10">
    <property type="entry name" value="YVTN repeat-like/Quinoprotein amine dehydrogenase"/>
    <property type="match status" value="2"/>
</dbReference>
<accession>A0ABT8RD68</accession>
<dbReference type="InterPro" id="IPR011110">
    <property type="entry name" value="Reg_prop"/>
</dbReference>
<dbReference type="RefSeq" id="WP_302040851.1">
    <property type="nucleotide sequence ID" value="NZ_JAUKPO010000025.1"/>
</dbReference>
<keyword evidence="3" id="KW-1185">Reference proteome</keyword>